<dbReference type="SUPFAM" id="SSF46955">
    <property type="entry name" value="Putative DNA-binding domain"/>
    <property type="match status" value="1"/>
</dbReference>
<accession>X1USR9</accession>
<dbReference type="AlphaFoldDB" id="X1USR9"/>
<dbReference type="GO" id="GO:0003700">
    <property type="term" value="F:DNA-binding transcription factor activity"/>
    <property type="evidence" value="ECO:0007669"/>
    <property type="project" value="InterPro"/>
</dbReference>
<protein>
    <recommendedName>
        <fullName evidence="2">HTH merR-type domain-containing protein</fullName>
    </recommendedName>
</protein>
<proteinExistence type="predicted"/>
<evidence type="ECO:0000259" key="2">
    <source>
        <dbReference type="PROSITE" id="PS50937"/>
    </source>
</evidence>
<dbReference type="EMBL" id="BARW01034459">
    <property type="protein sequence ID" value="GAJ06657.1"/>
    <property type="molecule type" value="Genomic_DNA"/>
</dbReference>
<dbReference type="InterPro" id="IPR009061">
    <property type="entry name" value="DNA-bd_dom_put_sf"/>
</dbReference>
<dbReference type="Pfam" id="PF13411">
    <property type="entry name" value="MerR_1"/>
    <property type="match status" value="1"/>
</dbReference>
<reference evidence="3" key="1">
    <citation type="journal article" date="2014" name="Front. Microbiol.">
        <title>High frequency of phylogenetically diverse reductive dehalogenase-homologous genes in deep subseafloor sedimentary metagenomes.</title>
        <authorList>
            <person name="Kawai M."/>
            <person name="Futagami T."/>
            <person name="Toyoda A."/>
            <person name="Takaki Y."/>
            <person name="Nishi S."/>
            <person name="Hori S."/>
            <person name="Arai W."/>
            <person name="Tsubouchi T."/>
            <person name="Morono Y."/>
            <person name="Uchiyama I."/>
            <person name="Ito T."/>
            <person name="Fujiyama A."/>
            <person name="Inagaki F."/>
            <person name="Takami H."/>
        </authorList>
    </citation>
    <scope>NUCLEOTIDE SEQUENCE</scope>
    <source>
        <strain evidence="3">Expedition CK06-06</strain>
    </source>
</reference>
<dbReference type="SMART" id="SM00422">
    <property type="entry name" value="HTH_MERR"/>
    <property type="match status" value="1"/>
</dbReference>
<dbReference type="PANTHER" id="PTHR30204:SF3">
    <property type="entry name" value="HTH MERR-TYPE DOMAIN-CONTAINING PROTEIN"/>
    <property type="match status" value="1"/>
</dbReference>
<comment type="caution">
    <text evidence="3">The sequence shown here is derived from an EMBL/GenBank/DDBJ whole genome shotgun (WGS) entry which is preliminary data.</text>
</comment>
<dbReference type="PROSITE" id="PS50937">
    <property type="entry name" value="HTH_MERR_2"/>
    <property type="match status" value="1"/>
</dbReference>
<evidence type="ECO:0000256" key="1">
    <source>
        <dbReference type="ARBA" id="ARBA00023125"/>
    </source>
</evidence>
<organism evidence="3">
    <name type="scientific">marine sediment metagenome</name>
    <dbReference type="NCBI Taxonomy" id="412755"/>
    <lineage>
        <taxon>unclassified sequences</taxon>
        <taxon>metagenomes</taxon>
        <taxon>ecological metagenomes</taxon>
    </lineage>
</organism>
<dbReference type="PANTHER" id="PTHR30204">
    <property type="entry name" value="REDOX-CYCLING DRUG-SENSING TRANSCRIPTIONAL ACTIVATOR SOXR"/>
    <property type="match status" value="1"/>
</dbReference>
<gene>
    <name evidence="3" type="ORF">S12H4_54009</name>
</gene>
<dbReference type="GO" id="GO:0003677">
    <property type="term" value="F:DNA binding"/>
    <property type="evidence" value="ECO:0007669"/>
    <property type="project" value="UniProtKB-KW"/>
</dbReference>
<feature type="domain" description="HTH merR-type" evidence="2">
    <location>
        <begin position="13"/>
        <end position="81"/>
    </location>
</feature>
<evidence type="ECO:0000313" key="3">
    <source>
        <dbReference type="EMBL" id="GAJ06657.1"/>
    </source>
</evidence>
<name>X1USR9_9ZZZZ</name>
<sequence length="167" mass="19135">MKSDIIKKFYISKEVCKIIGITYKQLDYYDRTDFIKPSINGAGGYGTRRMYSFNDLMKLKVIKKLMEAGISLQKLRKTKRYLEQYDDSNNNSGDGFLKVTLISDGNTVYACNSDKAIIDTLKSGQGVFGIALGKVYHDLNGDIERYLIKNNKKDVTREKVKEIIIYE</sequence>
<dbReference type="InterPro" id="IPR000551">
    <property type="entry name" value="MerR-type_HTH_dom"/>
</dbReference>
<keyword evidence="1" id="KW-0238">DNA-binding</keyword>
<dbReference type="InterPro" id="IPR047057">
    <property type="entry name" value="MerR_fam"/>
</dbReference>
<dbReference type="Gene3D" id="1.10.1660.10">
    <property type="match status" value="1"/>
</dbReference>